<evidence type="ECO:0000313" key="2">
    <source>
        <dbReference type="EMBL" id="CAE7030624.1"/>
    </source>
</evidence>
<evidence type="ECO:0000313" key="3">
    <source>
        <dbReference type="Proteomes" id="UP000604046"/>
    </source>
</evidence>
<dbReference type="OrthoDB" id="433832at2759"/>
<gene>
    <name evidence="2" type="ORF">SNAT2548_LOCUS3687</name>
</gene>
<dbReference type="Proteomes" id="UP000604046">
    <property type="component" value="Unassembled WGS sequence"/>
</dbReference>
<dbReference type="GO" id="GO:0003676">
    <property type="term" value="F:nucleic acid binding"/>
    <property type="evidence" value="ECO:0007669"/>
    <property type="project" value="InterPro"/>
</dbReference>
<dbReference type="EMBL" id="CAJNDS010000225">
    <property type="protein sequence ID" value="CAE7030624.1"/>
    <property type="molecule type" value="Genomic_DNA"/>
</dbReference>
<dbReference type="InterPro" id="IPR012340">
    <property type="entry name" value="NA-bd_OB-fold"/>
</dbReference>
<proteinExistence type="predicted"/>
<keyword evidence="3" id="KW-1185">Reference proteome</keyword>
<sequence length="235" mass="25940">MRRRALPPMAPAASWNRFGTRHGKALAVALATGLVFSASTGFAASASADERIPLDSLKVGMEVDAQILSKHRFSGWFVNVGSEKPAFLEFEEACDGFPMEGMSTWLRGSTLTARVLENDGEKIWLTKRSGSLERPERFRVSPDESQIAEFSGISPTEWVDAVVCGMFPKGAWVKMTAPSTRSDFRSLLRKEHFTESFVEQSHVGMKIKVRVLKVDAGQKQLSLSMLEPSETPSQV</sequence>
<evidence type="ECO:0000259" key="1">
    <source>
        <dbReference type="PROSITE" id="PS50126"/>
    </source>
</evidence>
<dbReference type="SMART" id="SM00316">
    <property type="entry name" value="S1"/>
    <property type="match status" value="2"/>
</dbReference>
<dbReference type="CDD" id="cd00164">
    <property type="entry name" value="S1_like"/>
    <property type="match status" value="1"/>
</dbReference>
<organism evidence="2 3">
    <name type="scientific">Symbiodinium natans</name>
    <dbReference type="NCBI Taxonomy" id="878477"/>
    <lineage>
        <taxon>Eukaryota</taxon>
        <taxon>Sar</taxon>
        <taxon>Alveolata</taxon>
        <taxon>Dinophyceae</taxon>
        <taxon>Suessiales</taxon>
        <taxon>Symbiodiniaceae</taxon>
        <taxon>Symbiodinium</taxon>
    </lineage>
</organism>
<comment type="caution">
    <text evidence="2">The sequence shown here is derived from an EMBL/GenBank/DDBJ whole genome shotgun (WGS) entry which is preliminary data.</text>
</comment>
<dbReference type="AlphaFoldDB" id="A0A812ID42"/>
<feature type="domain" description="S1 motif" evidence="1">
    <location>
        <begin position="156"/>
        <end position="226"/>
    </location>
</feature>
<dbReference type="SUPFAM" id="SSF50249">
    <property type="entry name" value="Nucleic acid-binding proteins"/>
    <property type="match status" value="2"/>
</dbReference>
<name>A0A812ID42_9DINO</name>
<protein>
    <recommendedName>
        <fullName evidence="1">S1 motif domain-containing protein</fullName>
    </recommendedName>
</protein>
<dbReference type="Gene3D" id="2.40.50.140">
    <property type="entry name" value="Nucleic acid-binding proteins"/>
    <property type="match status" value="1"/>
</dbReference>
<dbReference type="InterPro" id="IPR003029">
    <property type="entry name" value="S1_domain"/>
</dbReference>
<dbReference type="PROSITE" id="PS50126">
    <property type="entry name" value="S1"/>
    <property type="match status" value="1"/>
</dbReference>
<reference evidence="2" key="1">
    <citation type="submission" date="2021-02" db="EMBL/GenBank/DDBJ databases">
        <authorList>
            <person name="Dougan E. K."/>
            <person name="Rhodes N."/>
            <person name="Thang M."/>
            <person name="Chan C."/>
        </authorList>
    </citation>
    <scope>NUCLEOTIDE SEQUENCE</scope>
</reference>
<accession>A0A812ID42</accession>